<keyword evidence="3" id="KW-1185">Reference proteome</keyword>
<proteinExistence type="predicted"/>
<gene>
    <name evidence="2" type="ORF">SAMN04488124_0091</name>
</gene>
<dbReference type="STRING" id="555875.SAMN04488124_0091"/>
<name>A0A1I6FQN9_9EURY</name>
<evidence type="ECO:0000313" key="3">
    <source>
        <dbReference type="Proteomes" id="UP000243250"/>
    </source>
</evidence>
<evidence type="ECO:0000313" key="2">
    <source>
        <dbReference type="EMBL" id="SFR32270.1"/>
    </source>
</evidence>
<evidence type="ECO:0000259" key="1">
    <source>
        <dbReference type="Pfam" id="PF25921"/>
    </source>
</evidence>
<dbReference type="Proteomes" id="UP000243250">
    <property type="component" value="Unassembled WGS sequence"/>
</dbReference>
<protein>
    <recommendedName>
        <fullName evidence="1">DUF7967 domain-containing protein</fullName>
    </recommendedName>
</protein>
<feature type="domain" description="DUF7967" evidence="1">
    <location>
        <begin position="1"/>
        <end position="70"/>
    </location>
</feature>
<reference evidence="3" key="1">
    <citation type="submission" date="2016-10" db="EMBL/GenBank/DDBJ databases">
        <authorList>
            <person name="Varghese N."/>
            <person name="Submissions S."/>
        </authorList>
    </citation>
    <scope>NUCLEOTIDE SEQUENCE [LARGE SCALE GENOMIC DNA]</scope>
    <source>
        <strain evidence="3">CGMCC 1.8711</strain>
    </source>
</reference>
<dbReference type="EMBL" id="FOYS01000001">
    <property type="protein sequence ID" value="SFR32270.1"/>
    <property type="molecule type" value="Genomic_DNA"/>
</dbReference>
<dbReference type="RefSeq" id="WP_245758257.1">
    <property type="nucleotide sequence ID" value="NZ_FOYS01000001.1"/>
</dbReference>
<dbReference type="Pfam" id="PF25921">
    <property type="entry name" value="DUF7967"/>
    <property type="match status" value="1"/>
</dbReference>
<sequence>MIDVVYATPDGEWTHRKQYSATLARRRGVETTAAATVDRSPLEAVTDEETRDRYRTEVERVRGRYDPDAEL</sequence>
<dbReference type="AlphaFoldDB" id="A0A1I6FQN9"/>
<organism evidence="2 3">
    <name type="scientific">Halogeometricum limi</name>
    <dbReference type="NCBI Taxonomy" id="555875"/>
    <lineage>
        <taxon>Archaea</taxon>
        <taxon>Methanobacteriati</taxon>
        <taxon>Methanobacteriota</taxon>
        <taxon>Stenosarchaea group</taxon>
        <taxon>Halobacteria</taxon>
        <taxon>Halobacteriales</taxon>
        <taxon>Haloferacaceae</taxon>
        <taxon>Halogeometricum</taxon>
    </lineage>
</organism>
<dbReference type="InterPro" id="IPR058273">
    <property type="entry name" value="DUF7967"/>
</dbReference>
<accession>A0A1I6FQN9</accession>